<dbReference type="STRING" id="453591.Igni_0881"/>
<dbReference type="GeneID" id="5562103"/>
<protein>
    <submittedName>
        <fullName evidence="2">Uncharacterized protein</fullName>
    </submittedName>
</protein>
<name>A8AAW1_IGNH4</name>
<feature type="transmembrane region" description="Helical" evidence="1">
    <location>
        <begin position="135"/>
        <end position="153"/>
    </location>
</feature>
<dbReference type="EMBL" id="CP000816">
    <property type="protein sequence ID" value="ABU82063.1"/>
    <property type="molecule type" value="Genomic_DNA"/>
</dbReference>
<keyword evidence="1" id="KW-0472">Membrane</keyword>
<sequence>MITYDVLILTLSGVLLAHGSFEVPAGDLSWTFFYPCPRCENVLEVMLTPPEKFLNFEGGKYVGPGALGFPNGIIPCNKYEVVEGGVKYLVCAHKNVIVYERYLKDFAVQVSLKPTLKALELVPFVTDPASPGSKAIVSFLAALIATFSAVAFLKRHELVVM</sequence>
<dbReference type="RefSeq" id="WP_012123027.1">
    <property type="nucleotide sequence ID" value="NC_009776.1"/>
</dbReference>
<dbReference type="KEGG" id="iho:Igni_0881"/>
<keyword evidence="1" id="KW-1133">Transmembrane helix</keyword>
<evidence type="ECO:0000313" key="3">
    <source>
        <dbReference type="Proteomes" id="UP000000262"/>
    </source>
</evidence>
<gene>
    <name evidence="2" type="ordered locus">Igni_0881</name>
</gene>
<reference evidence="2 3" key="1">
    <citation type="journal article" date="2008" name="Genome Biol.">
        <title>A genomic analysis of the archaeal system Ignicoccus hospitalis-Nanoarchaeum equitans.</title>
        <authorList>
            <person name="Podar M."/>
            <person name="Anderson I."/>
            <person name="Makarova K.S."/>
            <person name="Elkins J.G."/>
            <person name="Ivanova N."/>
            <person name="Wall M.A."/>
            <person name="Lykidis A."/>
            <person name="Mavromatis K."/>
            <person name="Sun H."/>
            <person name="Hudson M.E."/>
            <person name="Chen W."/>
            <person name="Deciu C."/>
            <person name="Hutchison D."/>
            <person name="Eads J.R."/>
            <person name="Anderson A."/>
            <person name="Fernandes F."/>
            <person name="Szeto E."/>
            <person name="Lapidus A."/>
            <person name="Kyrpides N.C."/>
            <person name="Saier M.H.Jr."/>
            <person name="Richardson P.M."/>
            <person name="Rachel R."/>
            <person name="Huber H."/>
            <person name="Eisen J.A."/>
            <person name="Koonin E.V."/>
            <person name="Keller M."/>
            <person name="Stetter K.O."/>
        </authorList>
    </citation>
    <scope>NUCLEOTIDE SEQUENCE [LARGE SCALE GENOMIC DNA]</scope>
    <source>
        <strain evidence="3">KIN4/I / DSM 18386 / JCM 14125</strain>
    </source>
</reference>
<dbReference type="Proteomes" id="UP000000262">
    <property type="component" value="Chromosome"/>
</dbReference>
<dbReference type="AlphaFoldDB" id="A8AAW1"/>
<accession>A8AAW1</accession>
<evidence type="ECO:0000313" key="2">
    <source>
        <dbReference type="EMBL" id="ABU82063.1"/>
    </source>
</evidence>
<organism evidence="2 3">
    <name type="scientific">Ignicoccus hospitalis (strain KIN4/I / DSM 18386 / JCM 14125)</name>
    <dbReference type="NCBI Taxonomy" id="453591"/>
    <lineage>
        <taxon>Archaea</taxon>
        <taxon>Thermoproteota</taxon>
        <taxon>Thermoprotei</taxon>
        <taxon>Desulfurococcales</taxon>
        <taxon>Desulfurococcaceae</taxon>
        <taxon>Ignicoccus</taxon>
    </lineage>
</organism>
<evidence type="ECO:0000256" key="1">
    <source>
        <dbReference type="SAM" id="Phobius"/>
    </source>
</evidence>
<proteinExistence type="predicted"/>
<keyword evidence="3" id="KW-1185">Reference proteome</keyword>
<keyword evidence="1" id="KW-0812">Transmembrane</keyword>
<dbReference type="HOGENOM" id="CLU_1639946_0_0_2"/>
<dbReference type="OrthoDB" id="385117at2157"/>